<reference evidence="1" key="1">
    <citation type="submission" date="2021-01" db="EMBL/GenBank/DDBJ databases">
        <title>Phytophthora aleatoria, a newly-described species from Pinus radiata is distinct from Phytophthora cactorum isolates based on comparative genomics.</title>
        <authorList>
            <person name="Mcdougal R."/>
            <person name="Panda P."/>
            <person name="Williams N."/>
            <person name="Studholme D.J."/>
        </authorList>
    </citation>
    <scope>NUCLEOTIDE SEQUENCE</scope>
    <source>
        <strain evidence="1">NZFS 4037</strain>
    </source>
</reference>
<organism evidence="1 2">
    <name type="scientific">Phytophthora aleatoria</name>
    <dbReference type="NCBI Taxonomy" id="2496075"/>
    <lineage>
        <taxon>Eukaryota</taxon>
        <taxon>Sar</taxon>
        <taxon>Stramenopiles</taxon>
        <taxon>Oomycota</taxon>
        <taxon>Peronosporomycetes</taxon>
        <taxon>Peronosporales</taxon>
        <taxon>Peronosporaceae</taxon>
        <taxon>Phytophthora</taxon>
    </lineage>
</organism>
<evidence type="ECO:0000313" key="2">
    <source>
        <dbReference type="Proteomes" id="UP000709295"/>
    </source>
</evidence>
<protein>
    <submittedName>
        <fullName evidence="1">Uncharacterized protein</fullName>
    </submittedName>
</protein>
<dbReference type="Proteomes" id="UP000709295">
    <property type="component" value="Unassembled WGS sequence"/>
</dbReference>
<accession>A0A8J5JBH0</accession>
<proteinExistence type="predicted"/>
<gene>
    <name evidence="1" type="ORF">JG688_00001612</name>
</gene>
<dbReference type="AlphaFoldDB" id="A0A8J5JBH0"/>
<keyword evidence="2" id="KW-1185">Reference proteome</keyword>
<dbReference type="EMBL" id="JAENGY010000038">
    <property type="protein sequence ID" value="KAG6976177.1"/>
    <property type="molecule type" value="Genomic_DNA"/>
</dbReference>
<evidence type="ECO:0000313" key="1">
    <source>
        <dbReference type="EMBL" id="KAG6976177.1"/>
    </source>
</evidence>
<name>A0A8J5JBH0_9STRA</name>
<sequence length="140" mass="16111">MKSVMEALRGSCLMQYEGWYPKLFYAFRGDSGKRDVLVTDVHTDCPSAEHGDPGPRSRRPLVPFFVVNEVNAGPALSSYEVVTPIDKRLDEEFEEQLPMMSTPLWAQQSYLCISDKLIEDNAENELQWELETHLKGPRFW</sequence>
<comment type="caution">
    <text evidence="1">The sequence shown here is derived from an EMBL/GenBank/DDBJ whole genome shotgun (WGS) entry which is preliminary data.</text>
</comment>